<dbReference type="Gene3D" id="2.10.260.10">
    <property type="match status" value="1"/>
</dbReference>
<dbReference type="SMART" id="SM00966">
    <property type="entry name" value="SpoVT_AbrB"/>
    <property type="match status" value="1"/>
</dbReference>
<keyword evidence="6" id="KW-1185">Reference proteome</keyword>
<feature type="domain" description="SpoVT-AbrB" evidence="4">
    <location>
        <begin position="21"/>
        <end position="61"/>
    </location>
</feature>
<evidence type="ECO:0000256" key="2">
    <source>
        <dbReference type="PROSITE-ProRule" id="PRU01076"/>
    </source>
</evidence>
<evidence type="ECO:0000259" key="4">
    <source>
        <dbReference type="PROSITE" id="PS51740"/>
    </source>
</evidence>
<dbReference type="NCBIfam" id="NF040493">
    <property type="entry name" value="TA_anti_VapB"/>
    <property type="match status" value="1"/>
</dbReference>
<evidence type="ECO:0000313" key="5">
    <source>
        <dbReference type="EMBL" id="SDX51374.1"/>
    </source>
</evidence>
<name>A0A1H3CCQ3_THIRO</name>
<comment type="similarity">
    <text evidence="1">Belongs to the VapB family.</text>
</comment>
<dbReference type="AlphaFoldDB" id="A0A1H3CCQ3"/>
<dbReference type="EMBL" id="FNNZ01000032">
    <property type="protein sequence ID" value="SDX51374.1"/>
    <property type="molecule type" value="Genomic_DNA"/>
</dbReference>
<dbReference type="InterPro" id="IPR047976">
    <property type="entry name" value="Anti_VapB2-like"/>
</dbReference>
<dbReference type="STRING" id="1058.SAMN05421783_13225"/>
<dbReference type="PANTHER" id="PTHR37550">
    <property type="entry name" value="ANTITOXIN VAPB1"/>
    <property type="match status" value="1"/>
</dbReference>
<evidence type="ECO:0000313" key="6">
    <source>
        <dbReference type="Proteomes" id="UP000198816"/>
    </source>
</evidence>
<evidence type="ECO:0000256" key="1">
    <source>
        <dbReference type="ARBA" id="ARBA00007924"/>
    </source>
</evidence>
<keyword evidence="2" id="KW-0238">DNA-binding</keyword>
<dbReference type="Proteomes" id="UP000198816">
    <property type="component" value="Unassembled WGS sequence"/>
</dbReference>
<sequence>MTDPRAPAPVPATEPILPRTARLFRNGSNQAVRLPRDLEIDAEEVLIRREGDSIVLTPKPRSWNDYFARGRRLTGDVPDTVDDPPPQSRENL</sequence>
<accession>A0A1H3CCQ3</accession>
<feature type="compositionally biased region" description="Pro residues" evidence="3">
    <location>
        <begin position="83"/>
        <end position="92"/>
    </location>
</feature>
<evidence type="ECO:0000256" key="3">
    <source>
        <dbReference type="SAM" id="MobiDB-lite"/>
    </source>
</evidence>
<feature type="region of interest" description="Disordered" evidence="3">
    <location>
        <begin position="73"/>
        <end position="92"/>
    </location>
</feature>
<dbReference type="InterPro" id="IPR037914">
    <property type="entry name" value="SpoVT-AbrB_sf"/>
</dbReference>
<dbReference type="InterPro" id="IPR007159">
    <property type="entry name" value="SpoVT-AbrB_dom"/>
</dbReference>
<dbReference type="Pfam" id="PF04014">
    <property type="entry name" value="MazE_antitoxin"/>
    <property type="match status" value="1"/>
</dbReference>
<dbReference type="GO" id="GO:0003677">
    <property type="term" value="F:DNA binding"/>
    <property type="evidence" value="ECO:0007669"/>
    <property type="project" value="UniProtKB-UniRule"/>
</dbReference>
<dbReference type="InterPro" id="IPR051734">
    <property type="entry name" value="VapB_TA_antitoxins"/>
</dbReference>
<dbReference type="PANTHER" id="PTHR37550:SF1">
    <property type="entry name" value="SSL1300 PROTEIN"/>
    <property type="match status" value="1"/>
</dbReference>
<organism evidence="5 6">
    <name type="scientific">Thiocapsa roseopersicina</name>
    <dbReference type="NCBI Taxonomy" id="1058"/>
    <lineage>
        <taxon>Bacteria</taxon>
        <taxon>Pseudomonadati</taxon>
        <taxon>Pseudomonadota</taxon>
        <taxon>Gammaproteobacteria</taxon>
        <taxon>Chromatiales</taxon>
        <taxon>Chromatiaceae</taxon>
        <taxon>Thiocapsa</taxon>
    </lineage>
</organism>
<gene>
    <name evidence="5" type="ORF">SAMN05421783_13225</name>
</gene>
<dbReference type="PROSITE" id="PS51740">
    <property type="entry name" value="SPOVT_ABRB"/>
    <property type="match status" value="1"/>
</dbReference>
<reference evidence="6" key="1">
    <citation type="submission" date="2016-10" db="EMBL/GenBank/DDBJ databases">
        <authorList>
            <person name="Varghese N."/>
            <person name="Submissions S."/>
        </authorList>
    </citation>
    <scope>NUCLEOTIDE SEQUENCE [LARGE SCALE GENOMIC DNA]</scope>
    <source>
        <strain evidence="6">DSM 217</strain>
    </source>
</reference>
<dbReference type="SUPFAM" id="SSF89447">
    <property type="entry name" value="AbrB/MazE/MraZ-like"/>
    <property type="match status" value="1"/>
</dbReference>
<protein>
    <submittedName>
        <fullName evidence="5">Antitoxin VapB</fullName>
    </submittedName>
</protein>
<dbReference type="RefSeq" id="WP_245731983.1">
    <property type="nucleotide sequence ID" value="NZ_FNNZ01000032.1"/>
</dbReference>
<proteinExistence type="inferred from homology"/>